<evidence type="ECO:0000313" key="2">
    <source>
        <dbReference type="Proteomes" id="UP000285173"/>
    </source>
</evidence>
<name>A0A3R5ZYN0_9BACT</name>
<gene>
    <name evidence="1" type="ORF">DW986_15200</name>
</gene>
<accession>A0A3R5ZYN0</accession>
<reference evidence="1 2" key="1">
    <citation type="submission" date="2018-08" db="EMBL/GenBank/DDBJ databases">
        <title>A genome reference for cultivated species of the human gut microbiota.</title>
        <authorList>
            <person name="Zou Y."/>
            <person name="Xue W."/>
            <person name="Luo G."/>
        </authorList>
    </citation>
    <scope>NUCLEOTIDE SEQUENCE [LARGE SCALE GENOMIC DNA]</scope>
    <source>
        <strain evidence="1 2">AM50-15</strain>
    </source>
</reference>
<protein>
    <submittedName>
        <fullName evidence="1">Uncharacterized protein</fullName>
    </submittedName>
</protein>
<comment type="caution">
    <text evidence="1">The sequence shown here is derived from an EMBL/GenBank/DDBJ whole genome shotgun (WGS) entry which is preliminary data.</text>
</comment>
<organism evidence="1 2">
    <name type="scientific">Parabacteroides merdae</name>
    <dbReference type="NCBI Taxonomy" id="46503"/>
    <lineage>
        <taxon>Bacteria</taxon>
        <taxon>Pseudomonadati</taxon>
        <taxon>Bacteroidota</taxon>
        <taxon>Bacteroidia</taxon>
        <taxon>Bacteroidales</taxon>
        <taxon>Tannerellaceae</taxon>
        <taxon>Parabacteroides</taxon>
    </lineage>
</organism>
<dbReference type="RefSeq" id="WP_005846405.1">
    <property type="nucleotide sequence ID" value="NZ_JBCHFY010000017.1"/>
</dbReference>
<dbReference type="Proteomes" id="UP000285173">
    <property type="component" value="Unassembled WGS sequence"/>
</dbReference>
<sequence length="182" mass="21251">MERINIGDWVTQYRAGYWKVKELHPKYSPFDHGRLHKGEPIGIVAVLQKAFSNTFKFNMEMSTCDLSLCQHVTKAVTRKIETYFKEHPDDEIKFETSQLPVPPSVTAIHLNIDDAQRNHISSLLNIELPHLTYPKVKEILSDNGLTEVLPGADNTLLFLFGYSWEQDKNFNMIYFRYDFKRK</sequence>
<proteinExistence type="predicted"/>
<dbReference type="AlphaFoldDB" id="A0A3R5ZYN0"/>
<dbReference type="EMBL" id="QSEF01000023">
    <property type="protein sequence ID" value="RGZ45143.1"/>
    <property type="molecule type" value="Genomic_DNA"/>
</dbReference>
<evidence type="ECO:0000313" key="1">
    <source>
        <dbReference type="EMBL" id="RGZ45143.1"/>
    </source>
</evidence>